<feature type="transmembrane region" description="Helical" evidence="9">
    <location>
        <begin position="776"/>
        <end position="796"/>
    </location>
</feature>
<dbReference type="InterPro" id="IPR004837">
    <property type="entry name" value="NaCa_Exmemb"/>
</dbReference>
<keyword evidence="6" id="KW-0406">Ion transport</keyword>
<feature type="compositionally biased region" description="Acidic residues" evidence="8">
    <location>
        <begin position="177"/>
        <end position="224"/>
    </location>
</feature>
<feature type="domain" description="Sodium/calcium exchanger membrane region" evidence="10">
    <location>
        <begin position="1022"/>
        <end position="1176"/>
    </location>
</feature>
<feature type="transmembrane region" description="Helical" evidence="9">
    <location>
        <begin position="705"/>
        <end position="726"/>
    </location>
</feature>
<evidence type="ECO:0000256" key="8">
    <source>
        <dbReference type="SAM" id="MobiDB-lite"/>
    </source>
</evidence>
<accession>A0ABY8ETW1</accession>
<feature type="transmembrane region" description="Helical" evidence="9">
    <location>
        <begin position="1056"/>
        <end position="1078"/>
    </location>
</feature>
<keyword evidence="5 9" id="KW-1133">Transmembrane helix</keyword>
<feature type="transmembrane region" description="Helical" evidence="9">
    <location>
        <begin position="638"/>
        <end position="660"/>
    </location>
</feature>
<keyword evidence="4 9" id="KW-0812">Transmembrane</keyword>
<sequence>MSEGASASERRGARDPPVRASSSVFDEGASSAHPPPASPALRRDRQRSVSTRPSRRSLTASDGSAAMDRRASVLAAKGKPMRDDSNDEVDTFERKDDEHRHLDRGEALIRRRMRERKRERLRKLQQERGDLTRSFTSDSVHAGADDTLMTPPSLRPSQSYSRSSRRFSTATSHGTRDDEEAIDDASTDRDGDDASGDGEGEGEGEDEDEDEDNDGDDDEDDSNEDLEYTLKDRQDALNFEHPFGLPIWKPALYKKSRSITRTADMALKCMPGQHPTHGALPGNVFWFIFFGVWIGAVCFVLSGVLRLLPRGGALYSRVLYGLATYIVWPFGNYVELECTHKSGERHGPCHFSHIHEHDVKDDDSDKTLSAFNEAHESTLLLPGVSSKPQYDSVACGQDDVEEDDVPATEEERIRSERGVYHYVYDDQGRDIGVAKRWCGIVVYALAYILILVPLLGTACLLCWFLVLPIPMARLLWVLLKNLAVQPLALHFRSPLQIDTTVMRVRGADNDEQVHEPMPYTLRPGQAAPRLKPKHRKKGTSKRRSVILLCNYRAIGKEYWKYTVGGVNILFINTLPIVLLTILDFFVLRRLQRERGVLPSTLAWIAGDTTIFVMSLCSVLPLSYFIGMAVASISAQSSIGMGAVINATFGSIIELILYSIALVEGRAGLVEGSLIGSILAGVLLMPGLSMLSGATRRKEQKFNAQSAGVTSTMLIMAIIGITTPTIFYQIYGTFELQCSGCPDDTSGPQESWRCDQCSYEHVPPNEDPFFASHVQGLIYTCAVVLMCAYAIGLWFSLRTHASQIWNNAQATPSAANAMPEHMPPGLHRASVYKRMLPANYLQQLLPTHGSRDASVDPHLAHSTTEAGNAPRNGKGRAPSTEAHHAQAADSDARPEPSATHTEVPRSPTDTRRPPTDAPRSPTDTRRPPTDAPRSPTDTRRPPTDAPRSPTDTRRPPTDAPRPPTDAPHEQPKKHHAEDVFLDAAARMYQYIFNQQKADRSEEQGGHDEGGGHDAPSWSRMCAVSVLLACTILYAIIAEILVDVVDVVVKGLGLPEKFVGVTIFALVPNTTEFMNAMSFAMNGNIALSLEIGSAYVLQVCLIQIPVLVGFSVWYNSTHPPAGGNIEEHAFTLLFPRWDIIAILLSIFLLTYTYIEARSNYHRGSILVLAYVVFVAGFYFAPNKDPDNIVSSTIEHSMSWLI</sequence>
<feature type="transmembrane region" description="Helical" evidence="9">
    <location>
        <begin position="672"/>
        <end position="693"/>
    </location>
</feature>
<feature type="compositionally biased region" description="Low complexity" evidence="8">
    <location>
        <begin position="151"/>
        <end position="168"/>
    </location>
</feature>
<evidence type="ECO:0000259" key="11">
    <source>
        <dbReference type="Pfam" id="PF03733"/>
    </source>
</evidence>
<feature type="transmembrane region" description="Helical" evidence="9">
    <location>
        <begin position="1019"/>
        <end position="1036"/>
    </location>
</feature>
<evidence type="ECO:0000256" key="4">
    <source>
        <dbReference type="ARBA" id="ARBA00022692"/>
    </source>
</evidence>
<evidence type="ECO:0000256" key="3">
    <source>
        <dbReference type="ARBA" id="ARBA00022448"/>
    </source>
</evidence>
<dbReference type="InterPro" id="IPR044880">
    <property type="entry name" value="NCX_ion-bd_dom_sf"/>
</dbReference>
<evidence type="ECO:0000256" key="7">
    <source>
        <dbReference type="ARBA" id="ARBA00023136"/>
    </source>
</evidence>
<feature type="domain" description="Sodium/calcium exchanger membrane region" evidence="10">
    <location>
        <begin position="609"/>
        <end position="724"/>
    </location>
</feature>
<protein>
    <submittedName>
        <fullName evidence="12">Uncharacterized protein</fullName>
    </submittedName>
</protein>
<evidence type="ECO:0000313" key="13">
    <source>
        <dbReference type="Proteomes" id="UP000818624"/>
    </source>
</evidence>
<feature type="transmembrane region" description="Helical" evidence="9">
    <location>
        <begin position="1090"/>
        <end position="1112"/>
    </location>
</feature>
<comment type="subcellular location">
    <subcellularLocation>
        <location evidence="1">Endomembrane system</location>
        <topology evidence="1">Multi-pass membrane protein</topology>
    </subcellularLocation>
</comment>
<gene>
    <name evidence="12" type="ORF">GLX27_002377</name>
</gene>
<dbReference type="Pfam" id="PF03733">
    <property type="entry name" value="YccF"/>
    <property type="match status" value="1"/>
</dbReference>
<feature type="compositionally biased region" description="Basic and acidic residues" evidence="8">
    <location>
        <begin position="848"/>
        <end position="858"/>
    </location>
</feature>
<reference evidence="12 13" key="1">
    <citation type="journal article" date="2020" name="Elife">
        <title>Loss of centromere function drives karyotype evolution in closely related Malassezia species.</title>
        <authorList>
            <person name="Sankaranarayanan S.R."/>
            <person name="Ianiri G."/>
            <person name="Coelho M.A."/>
            <person name="Reza M.H."/>
            <person name="Thimmappa B.C."/>
            <person name="Ganguly P."/>
            <person name="Vadnala R.N."/>
            <person name="Sun S."/>
            <person name="Siddharthan R."/>
            <person name="Tellgren-Roth C."/>
            <person name="Dawson T.L."/>
            <person name="Heitman J."/>
            <person name="Sanyal K."/>
        </authorList>
    </citation>
    <scope>NUCLEOTIDE SEQUENCE [LARGE SCALE GENOMIC DNA]</scope>
    <source>
        <strain evidence="12">CBS14141</strain>
    </source>
</reference>
<feature type="compositionally biased region" description="Basic and acidic residues" evidence="8">
    <location>
        <begin position="8"/>
        <end position="17"/>
    </location>
</feature>
<feature type="transmembrane region" description="Helical" evidence="9">
    <location>
        <begin position="561"/>
        <end position="582"/>
    </location>
</feature>
<evidence type="ECO:0000259" key="10">
    <source>
        <dbReference type="Pfam" id="PF01699"/>
    </source>
</evidence>
<feature type="domain" description="Inner membrane component" evidence="11">
    <location>
        <begin position="282"/>
        <end position="332"/>
    </location>
</feature>
<name>A0ABY8ETW1_MALFU</name>
<feature type="transmembrane region" description="Helical" evidence="9">
    <location>
        <begin position="440"/>
        <end position="466"/>
    </location>
</feature>
<evidence type="ECO:0000313" key="12">
    <source>
        <dbReference type="EMBL" id="WFD47718.1"/>
    </source>
</evidence>
<dbReference type="Pfam" id="PF01699">
    <property type="entry name" value="Na_Ca_ex"/>
    <property type="match status" value="2"/>
</dbReference>
<dbReference type="InterPro" id="IPR004713">
    <property type="entry name" value="CaH_exchang"/>
</dbReference>
<keyword evidence="13" id="KW-1185">Reference proteome</keyword>
<feature type="region of interest" description="Disordered" evidence="8">
    <location>
        <begin position="1"/>
        <end position="224"/>
    </location>
</feature>
<evidence type="ECO:0000256" key="6">
    <source>
        <dbReference type="ARBA" id="ARBA00023065"/>
    </source>
</evidence>
<dbReference type="PANTHER" id="PTHR31503">
    <property type="entry name" value="VACUOLAR CALCIUM ION TRANSPORTER"/>
    <property type="match status" value="1"/>
</dbReference>
<feature type="compositionally biased region" description="Basic and acidic residues" evidence="8">
    <location>
        <begin position="91"/>
        <end position="109"/>
    </location>
</feature>
<evidence type="ECO:0000256" key="5">
    <source>
        <dbReference type="ARBA" id="ARBA00022989"/>
    </source>
</evidence>
<dbReference type="EMBL" id="CP046235">
    <property type="protein sequence ID" value="WFD47718.1"/>
    <property type="molecule type" value="Genomic_DNA"/>
</dbReference>
<keyword evidence="7 9" id="KW-0472">Membrane</keyword>
<feature type="transmembrane region" description="Helical" evidence="9">
    <location>
        <begin position="284"/>
        <end position="308"/>
    </location>
</feature>
<feature type="region of interest" description="Disordered" evidence="8">
    <location>
        <begin position="847"/>
        <end position="973"/>
    </location>
</feature>
<dbReference type="Gene3D" id="1.20.1420.30">
    <property type="entry name" value="NCX, central ion-binding region"/>
    <property type="match status" value="2"/>
</dbReference>
<dbReference type="InterPro" id="IPR005185">
    <property type="entry name" value="YccF"/>
</dbReference>
<feature type="transmembrane region" description="Helical" evidence="9">
    <location>
        <begin position="1132"/>
        <end position="1152"/>
    </location>
</feature>
<evidence type="ECO:0000256" key="2">
    <source>
        <dbReference type="ARBA" id="ARBA00008170"/>
    </source>
</evidence>
<feature type="compositionally biased region" description="Polar residues" evidence="8">
    <location>
        <begin position="48"/>
        <end position="62"/>
    </location>
</feature>
<organism evidence="12 13">
    <name type="scientific">Malassezia furfur</name>
    <name type="common">Pityriasis versicolor infection agent</name>
    <name type="synonym">Pityrosporum furfur</name>
    <dbReference type="NCBI Taxonomy" id="55194"/>
    <lineage>
        <taxon>Eukaryota</taxon>
        <taxon>Fungi</taxon>
        <taxon>Dikarya</taxon>
        <taxon>Basidiomycota</taxon>
        <taxon>Ustilaginomycotina</taxon>
        <taxon>Malasseziomycetes</taxon>
        <taxon>Malasseziales</taxon>
        <taxon>Malasseziaceae</taxon>
        <taxon>Malassezia</taxon>
    </lineage>
</organism>
<evidence type="ECO:0000256" key="1">
    <source>
        <dbReference type="ARBA" id="ARBA00004127"/>
    </source>
</evidence>
<dbReference type="Proteomes" id="UP000818624">
    <property type="component" value="Chromosome 2"/>
</dbReference>
<feature type="transmembrane region" description="Helical" evidence="9">
    <location>
        <begin position="602"/>
        <end position="626"/>
    </location>
</feature>
<dbReference type="PANTHER" id="PTHR31503:SF10">
    <property type="entry name" value="VNX1 PROTEIN"/>
    <property type="match status" value="1"/>
</dbReference>
<comment type="similarity">
    <text evidence="2">Belongs to the Ca(2+):cation antiporter (CaCA) (TC 2.A.19) family.</text>
</comment>
<feature type="compositionally biased region" description="Basic and acidic residues" evidence="8">
    <location>
        <begin position="880"/>
        <end position="893"/>
    </location>
</feature>
<evidence type="ECO:0000256" key="9">
    <source>
        <dbReference type="SAM" id="Phobius"/>
    </source>
</evidence>
<keyword evidence="3" id="KW-0813">Transport</keyword>
<feature type="transmembrane region" description="Helical" evidence="9">
    <location>
        <begin position="1161"/>
        <end position="1178"/>
    </location>
</feature>
<proteinExistence type="inferred from homology"/>
<feature type="compositionally biased region" description="Basic and acidic residues" evidence="8">
    <location>
        <begin position="116"/>
        <end position="131"/>
    </location>
</feature>